<evidence type="ECO:0000256" key="2">
    <source>
        <dbReference type="SAM" id="Phobius"/>
    </source>
</evidence>
<evidence type="ECO:0000313" key="3">
    <source>
        <dbReference type="EMBL" id="STC69845.1"/>
    </source>
</evidence>
<accession>A0A376CNG6</accession>
<feature type="region of interest" description="Disordered" evidence="1">
    <location>
        <begin position="35"/>
        <end position="97"/>
    </location>
</feature>
<name>A0A376CNG6_9CORY</name>
<organism evidence="3 4">
    <name type="scientific">Corynebacterium pilosum</name>
    <dbReference type="NCBI Taxonomy" id="35756"/>
    <lineage>
        <taxon>Bacteria</taxon>
        <taxon>Bacillati</taxon>
        <taxon>Actinomycetota</taxon>
        <taxon>Actinomycetes</taxon>
        <taxon>Mycobacteriales</taxon>
        <taxon>Corynebacteriaceae</taxon>
        <taxon>Corynebacterium</taxon>
    </lineage>
</organism>
<dbReference type="EMBL" id="UFXQ01000001">
    <property type="protein sequence ID" value="STC69845.1"/>
    <property type="molecule type" value="Genomic_DNA"/>
</dbReference>
<keyword evidence="3" id="KW-0804">Transcription</keyword>
<keyword evidence="2" id="KW-0472">Membrane</keyword>
<evidence type="ECO:0000256" key="1">
    <source>
        <dbReference type="SAM" id="MobiDB-lite"/>
    </source>
</evidence>
<keyword evidence="4" id="KW-1185">Reference proteome</keyword>
<keyword evidence="2" id="KW-0812">Transmembrane</keyword>
<gene>
    <name evidence="3" type="ORF">NCTC11862_01645</name>
</gene>
<keyword evidence="2" id="KW-1133">Transmembrane helix</keyword>
<dbReference type="RefSeq" id="WP_018581381.1">
    <property type="nucleotide sequence ID" value="NZ_LDYD01000007.1"/>
</dbReference>
<reference evidence="3 4" key="1">
    <citation type="submission" date="2018-06" db="EMBL/GenBank/DDBJ databases">
        <authorList>
            <consortium name="Pathogen Informatics"/>
            <person name="Doyle S."/>
        </authorList>
    </citation>
    <scope>NUCLEOTIDE SEQUENCE [LARGE SCALE GENOMIC DNA]</scope>
    <source>
        <strain evidence="3 4">NCTC11862</strain>
    </source>
</reference>
<proteinExistence type="predicted"/>
<dbReference type="OrthoDB" id="4428217at2"/>
<dbReference type="AlphaFoldDB" id="A0A376CNG6"/>
<feature type="compositionally biased region" description="Pro residues" evidence="1">
    <location>
        <begin position="183"/>
        <end position="192"/>
    </location>
</feature>
<keyword evidence="3" id="KW-0240">DNA-directed RNA polymerase</keyword>
<feature type="compositionally biased region" description="Low complexity" evidence="1">
    <location>
        <begin position="193"/>
        <end position="209"/>
    </location>
</feature>
<dbReference type="Proteomes" id="UP000254467">
    <property type="component" value="Unassembled WGS sequence"/>
</dbReference>
<evidence type="ECO:0000313" key="4">
    <source>
        <dbReference type="Proteomes" id="UP000254467"/>
    </source>
</evidence>
<feature type="compositionally biased region" description="Low complexity" evidence="1">
    <location>
        <begin position="63"/>
        <end position="83"/>
    </location>
</feature>
<dbReference type="STRING" id="35756.GCA_001044155_02104"/>
<dbReference type="GO" id="GO:0000428">
    <property type="term" value="C:DNA-directed RNA polymerase complex"/>
    <property type="evidence" value="ECO:0007669"/>
    <property type="project" value="UniProtKB-KW"/>
</dbReference>
<feature type="transmembrane region" description="Helical" evidence="2">
    <location>
        <begin position="7"/>
        <end position="30"/>
    </location>
</feature>
<sequence>MEKQRTGVIAFIIAGILVAALVGWLVWFAGSPASKETRSTGVAQSSNQDVTESSENVTHLAEPEATATETSAPRPQAAQPRAQDPFLPPNAVVDAPQGHTAPTVVYRPTNVVPVIGDDSQQAPSALNDDPLADSRTTTPNGAPAEPDTNTAPSQQPAGPAEPTAPAPATPTTPVTEPEDPAQPASPPQPGRPAEPTATSESPAPTAPEAPEADEPVQQHIPDSRPGSSGSQPEPLPFWRQLTSGLFGR</sequence>
<protein>
    <submittedName>
        <fullName evidence="3">DNA-directed RNA polymerase II subunit</fullName>
    </submittedName>
</protein>
<feature type="region of interest" description="Disordered" evidence="1">
    <location>
        <begin position="114"/>
        <end position="248"/>
    </location>
</feature>
<feature type="compositionally biased region" description="Polar residues" evidence="1">
    <location>
        <begin position="39"/>
        <end position="57"/>
    </location>
</feature>